<sequence length="299" mass="33404">MSDSLHRFQLENLHVRGEWVSLDSSWREILNNAEYPEPVKQVLGEALVAISLLAESLKFDGSLILQIRGAMPVSTLVVQATSDGAIRGMANWHGEIADDAKFQDLFVAEDQGLATMVISVEPNASQGERYQSLVALEGESLAESFSEYFAQSEQLKTRLWLAVDDTRAAGLMLQCLPSESSEIQDEGWNHATILADTITKEELLNLSSQTLLHRLYHEEDLRIYEDKILRFECTCSNEKIDNTIRSIGEQEANSIIEEQGQITIDCEFCNTQYTLDSIDVKRLFVDADVTDISGTGSVH</sequence>
<name>A0A4R1F7H1_9GAMM</name>
<dbReference type="Gene3D" id="1.10.287.480">
    <property type="entry name" value="helix hairpin bin"/>
    <property type="match status" value="1"/>
</dbReference>
<dbReference type="EMBL" id="SMFQ01000002">
    <property type="protein sequence ID" value="TCJ88559.1"/>
    <property type="molecule type" value="Genomic_DNA"/>
</dbReference>
<dbReference type="InterPro" id="IPR000397">
    <property type="entry name" value="Heat_shock_Hsp33"/>
</dbReference>
<keyword evidence="3" id="KW-1015">Disulfide bond</keyword>
<keyword evidence="7" id="KW-1185">Reference proteome</keyword>
<dbReference type="SUPFAM" id="SSF64397">
    <property type="entry name" value="Hsp33 domain"/>
    <property type="match status" value="1"/>
</dbReference>
<keyword evidence="4" id="KW-0143">Chaperone</keyword>
<dbReference type="InterPro" id="IPR016154">
    <property type="entry name" value="Heat_shock_Hsp33_C"/>
</dbReference>
<protein>
    <submittedName>
        <fullName evidence="6">Molecular chaperone Hsp33</fullName>
    </submittedName>
</protein>
<dbReference type="GO" id="GO:0042026">
    <property type="term" value="P:protein refolding"/>
    <property type="evidence" value="ECO:0007669"/>
    <property type="project" value="TreeGrafter"/>
</dbReference>
<dbReference type="GO" id="GO:0005737">
    <property type="term" value="C:cytoplasm"/>
    <property type="evidence" value="ECO:0007669"/>
    <property type="project" value="InterPro"/>
</dbReference>
<comment type="caution">
    <text evidence="6">The sequence shown here is derived from an EMBL/GenBank/DDBJ whole genome shotgun (WGS) entry which is preliminary data.</text>
</comment>
<dbReference type="PANTHER" id="PTHR30111">
    <property type="entry name" value="33 KDA CHAPERONIN"/>
    <property type="match status" value="1"/>
</dbReference>
<evidence type="ECO:0000256" key="5">
    <source>
        <dbReference type="ARBA" id="ARBA00023284"/>
    </source>
</evidence>
<keyword evidence="1" id="KW-0963">Cytoplasm</keyword>
<dbReference type="NCBIfam" id="NF001033">
    <property type="entry name" value="PRK00114.1"/>
    <property type="match status" value="1"/>
</dbReference>
<dbReference type="GO" id="GO:0051082">
    <property type="term" value="F:unfolded protein binding"/>
    <property type="evidence" value="ECO:0007669"/>
    <property type="project" value="InterPro"/>
</dbReference>
<accession>A0A4R1F7H1</accession>
<dbReference type="PANTHER" id="PTHR30111:SF1">
    <property type="entry name" value="33 KDA CHAPERONIN"/>
    <property type="match status" value="1"/>
</dbReference>
<evidence type="ECO:0000313" key="6">
    <source>
        <dbReference type="EMBL" id="TCJ88559.1"/>
    </source>
</evidence>
<evidence type="ECO:0000256" key="3">
    <source>
        <dbReference type="ARBA" id="ARBA00023157"/>
    </source>
</evidence>
<evidence type="ECO:0000313" key="7">
    <source>
        <dbReference type="Proteomes" id="UP000294887"/>
    </source>
</evidence>
<dbReference type="RefSeq" id="WP_131904248.1">
    <property type="nucleotide sequence ID" value="NZ_BAAAFU010000008.1"/>
</dbReference>
<organism evidence="6 7">
    <name type="scientific">Cocleimonas flava</name>
    <dbReference type="NCBI Taxonomy" id="634765"/>
    <lineage>
        <taxon>Bacteria</taxon>
        <taxon>Pseudomonadati</taxon>
        <taxon>Pseudomonadota</taxon>
        <taxon>Gammaproteobacteria</taxon>
        <taxon>Thiotrichales</taxon>
        <taxon>Thiotrichaceae</taxon>
        <taxon>Cocleimonas</taxon>
    </lineage>
</organism>
<dbReference type="Gene3D" id="3.55.30.10">
    <property type="entry name" value="Hsp33 domain"/>
    <property type="match status" value="1"/>
</dbReference>
<evidence type="ECO:0000256" key="2">
    <source>
        <dbReference type="ARBA" id="ARBA00022833"/>
    </source>
</evidence>
<gene>
    <name evidence="6" type="ORF">EV695_0416</name>
</gene>
<dbReference type="InterPro" id="IPR023212">
    <property type="entry name" value="Hsp33_helix_hairpin_bin_dom_sf"/>
</dbReference>
<dbReference type="Gene3D" id="3.90.1280.10">
    <property type="entry name" value="HSP33 redox switch-like"/>
    <property type="match status" value="1"/>
</dbReference>
<proteinExistence type="predicted"/>
<dbReference type="AlphaFoldDB" id="A0A4R1F7H1"/>
<reference evidence="6 7" key="1">
    <citation type="submission" date="2019-03" db="EMBL/GenBank/DDBJ databases">
        <title>Genomic Encyclopedia of Type Strains, Phase IV (KMG-IV): sequencing the most valuable type-strain genomes for metagenomic binning, comparative biology and taxonomic classification.</title>
        <authorList>
            <person name="Goeker M."/>
        </authorList>
    </citation>
    <scope>NUCLEOTIDE SEQUENCE [LARGE SCALE GENOMIC DNA]</scope>
    <source>
        <strain evidence="6 7">DSM 24830</strain>
    </source>
</reference>
<keyword evidence="2" id="KW-0862">Zinc</keyword>
<dbReference type="Proteomes" id="UP000294887">
    <property type="component" value="Unassembled WGS sequence"/>
</dbReference>
<dbReference type="OrthoDB" id="9793753at2"/>
<dbReference type="SUPFAM" id="SSF118352">
    <property type="entry name" value="HSP33 redox switch-like"/>
    <property type="match status" value="1"/>
</dbReference>
<dbReference type="PIRSF" id="PIRSF005261">
    <property type="entry name" value="Heat_shock_Hsp33"/>
    <property type="match status" value="1"/>
</dbReference>
<evidence type="ECO:0000256" key="4">
    <source>
        <dbReference type="ARBA" id="ARBA00023186"/>
    </source>
</evidence>
<dbReference type="CDD" id="cd00498">
    <property type="entry name" value="Hsp33"/>
    <property type="match status" value="1"/>
</dbReference>
<dbReference type="InterPro" id="IPR016153">
    <property type="entry name" value="Heat_shock_Hsp33_N"/>
</dbReference>
<evidence type="ECO:0000256" key="1">
    <source>
        <dbReference type="ARBA" id="ARBA00022490"/>
    </source>
</evidence>
<dbReference type="GO" id="GO:0044183">
    <property type="term" value="F:protein folding chaperone"/>
    <property type="evidence" value="ECO:0007669"/>
    <property type="project" value="TreeGrafter"/>
</dbReference>
<dbReference type="Pfam" id="PF01430">
    <property type="entry name" value="HSP33"/>
    <property type="match status" value="1"/>
</dbReference>
<keyword evidence="5" id="KW-0676">Redox-active center</keyword>